<sequence length="97" mass="11151">MAGYETGCLAWSLAGHDKEGIFIIIKEDAEYVYLADGRLRTVGKPKRKKKKHVQASRICDEKLCDKLMSGSTVTDEEIKYFIKQYRANHLETPDENR</sequence>
<reference evidence="1" key="1">
    <citation type="journal article" date="2022" name="Cell Host Microbe">
        <title>Colonization of the live biotherapeutic product VE303 and modulation of the microbiota and metabolites in healthy volunteers.</title>
        <authorList>
            <person name="Dsouza M."/>
            <person name="Menon R."/>
            <person name="Crossette E."/>
            <person name="Bhattarai S.K."/>
            <person name="Schneider J."/>
            <person name="Kim Y.G."/>
            <person name="Reddy S."/>
            <person name="Caballero S."/>
            <person name="Felix C."/>
            <person name="Cornacchione L."/>
            <person name="Hendrickson J."/>
            <person name="Watson A.R."/>
            <person name="Minot S.S."/>
            <person name="Greenfield N."/>
            <person name="Schopf L."/>
            <person name="Szabady R."/>
            <person name="Patarroyo J."/>
            <person name="Smith W."/>
            <person name="Harrison P."/>
            <person name="Kuijper E.J."/>
            <person name="Kelly C.P."/>
            <person name="Olle B."/>
            <person name="Bobilev D."/>
            <person name="Silber J.L."/>
            <person name="Bucci V."/>
            <person name="Roberts B."/>
            <person name="Faith J."/>
            <person name="Norman J.M."/>
        </authorList>
    </citation>
    <scope>NUCLEOTIDE SEQUENCE</scope>
    <source>
        <strain evidence="1">VE303-04</strain>
    </source>
</reference>
<organism evidence="1 2">
    <name type="scientific">Clostridium symbiosum</name>
    <name type="common">Bacteroides symbiosus</name>
    <dbReference type="NCBI Taxonomy" id="1512"/>
    <lineage>
        <taxon>Bacteria</taxon>
        <taxon>Bacillati</taxon>
        <taxon>Bacillota</taxon>
        <taxon>Clostridia</taxon>
        <taxon>Lachnospirales</taxon>
        <taxon>Lachnospiraceae</taxon>
        <taxon>Otoolea</taxon>
    </lineage>
</organism>
<comment type="caution">
    <text evidence="1">The sequence shown here is derived from an EMBL/GenBank/DDBJ whole genome shotgun (WGS) entry which is preliminary data.</text>
</comment>
<accession>A0AAW5FAC2</accession>
<dbReference type="SUPFAM" id="SSF50104">
    <property type="entry name" value="Translation proteins SH3-like domain"/>
    <property type="match status" value="1"/>
</dbReference>
<proteinExistence type="predicted"/>
<evidence type="ECO:0000313" key="1">
    <source>
        <dbReference type="EMBL" id="MCK0088755.1"/>
    </source>
</evidence>
<protein>
    <recommendedName>
        <fullName evidence="3">RNA-binding protein</fullName>
    </recommendedName>
</protein>
<dbReference type="InterPro" id="IPR008991">
    <property type="entry name" value="Translation_prot_SH3-like_sf"/>
</dbReference>
<dbReference type="AlphaFoldDB" id="A0AAW5FAC2"/>
<dbReference type="Proteomes" id="UP001203136">
    <property type="component" value="Unassembled WGS sequence"/>
</dbReference>
<name>A0AAW5FAC2_CLOSY</name>
<evidence type="ECO:0008006" key="3">
    <source>
        <dbReference type="Google" id="ProtNLM"/>
    </source>
</evidence>
<dbReference type="RefSeq" id="WP_024738657.1">
    <property type="nucleotide sequence ID" value="NZ_BAABZD010000003.1"/>
</dbReference>
<dbReference type="EMBL" id="JAINVB010000002">
    <property type="protein sequence ID" value="MCK0088755.1"/>
    <property type="molecule type" value="Genomic_DNA"/>
</dbReference>
<gene>
    <name evidence="1" type="ORF">K5I21_23420</name>
</gene>
<evidence type="ECO:0000313" key="2">
    <source>
        <dbReference type="Proteomes" id="UP001203136"/>
    </source>
</evidence>